<keyword evidence="1" id="KW-0472">Membrane</keyword>
<feature type="transmembrane region" description="Helical" evidence="1">
    <location>
        <begin position="248"/>
        <end position="267"/>
    </location>
</feature>
<name>A0A3G5AD21_9VIRU</name>
<keyword evidence="1" id="KW-0812">Transmembrane</keyword>
<protein>
    <submittedName>
        <fullName evidence="2">Uncharacterized protein</fullName>
    </submittedName>
</protein>
<accession>A0A3G5AD21</accession>
<organism evidence="2">
    <name type="scientific">Hyperionvirus sp</name>
    <dbReference type="NCBI Taxonomy" id="2487770"/>
    <lineage>
        <taxon>Viruses</taxon>
        <taxon>Varidnaviria</taxon>
        <taxon>Bamfordvirae</taxon>
        <taxon>Nucleocytoviricota</taxon>
        <taxon>Megaviricetes</taxon>
        <taxon>Imitervirales</taxon>
        <taxon>Mimiviridae</taxon>
        <taxon>Klosneuvirinae</taxon>
    </lineage>
</organism>
<feature type="transmembrane region" description="Helical" evidence="1">
    <location>
        <begin position="6"/>
        <end position="31"/>
    </location>
</feature>
<keyword evidence="1" id="KW-1133">Transmembrane helix</keyword>
<evidence type="ECO:0000256" key="1">
    <source>
        <dbReference type="SAM" id="Phobius"/>
    </source>
</evidence>
<evidence type="ECO:0000313" key="2">
    <source>
        <dbReference type="EMBL" id="AYV83259.1"/>
    </source>
</evidence>
<dbReference type="EMBL" id="MK072387">
    <property type="protein sequence ID" value="AYV83259.1"/>
    <property type="molecule type" value="Genomic_DNA"/>
</dbReference>
<gene>
    <name evidence="2" type="ORF">Hyperionvirus5_65</name>
</gene>
<sequence>MFQCCVISFVIIDVILGANMSLAVGVVSAAFGAGGVLQLRSAVDDQKIVEKKIADLVGGAKLYEELGGLPHGHEGIISVNMADMGHLNGIVSIRRQSKRTVETVVTTDQASAENRHVHTHTDRIIESELFWQTVSTKILGLLLKNIIFSPDIKDFVGLTKILPKNKSETGTPGQIELSLLANFGIRYNCKAGKGCHFRWNHYSFNGLMLFLGGTKVGDTFHANAIGLSAENVAFLMTRREYNAINSKFVIGAIFLSGGIIGVGSQLISRL</sequence>
<reference evidence="2" key="1">
    <citation type="submission" date="2018-10" db="EMBL/GenBank/DDBJ databases">
        <title>Hidden diversity of soil giant viruses.</title>
        <authorList>
            <person name="Schulz F."/>
            <person name="Alteio L."/>
            <person name="Goudeau D."/>
            <person name="Ryan E.M."/>
            <person name="Malmstrom R.R."/>
            <person name="Blanchard J."/>
            <person name="Woyke T."/>
        </authorList>
    </citation>
    <scope>NUCLEOTIDE SEQUENCE</scope>
    <source>
        <strain evidence="2">HYV1</strain>
    </source>
</reference>
<proteinExistence type="predicted"/>